<dbReference type="AlphaFoldDB" id="A0A1F5VMM5"/>
<reference evidence="1 2" key="1">
    <citation type="journal article" date="2016" name="Nat. Commun.">
        <title>Thousands of microbial genomes shed light on interconnected biogeochemical processes in an aquifer system.</title>
        <authorList>
            <person name="Anantharaman K."/>
            <person name="Brown C.T."/>
            <person name="Hug L.A."/>
            <person name="Sharon I."/>
            <person name="Castelle C.J."/>
            <person name="Probst A.J."/>
            <person name="Thomas B.C."/>
            <person name="Singh A."/>
            <person name="Wilkins M.J."/>
            <person name="Karaoz U."/>
            <person name="Brodie E.L."/>
            <person name="Williams K.H."/>
            <person name="Hubbard S.S."/>
            <person name="Banfield J.F."/>
        </authorList>
    </citation>
    <scope>NUCLEOTIDE SEQUENCE [LARGE SCALE GENOMIC DNA]</scope>
</reference>
<organism evidence="1 2">
    <name type="scientific">Candidatus Giovannonibacteria bacterium RIFCSPHIGHO2_02_42_15</name>
    <dbReference type="NCBI Taxonomy" id="1798329"/>
    <lineage>
        <taxon>Bacteria</taxon>
        <taxon>Candidatus Giovannoniibacteriota</taxon>
    </lineage>
</organism>
<evidence type="ECO:0000313" key="1">
    <source>
        <dbReference type="EMBL" id="OGF64687.1"/>
    </source>
</evidence>
<accession>A0A1F5VMM5</accession>
<evidence type="ECO:0000313" key="2">
    <source>
        <dbReference type="Proteomes" id="UP000177451"/>
    </source>
</evidence>
<dbReference type="Proteomes" id="UP000177451">
    <property type="component" value="Unassembled WGS sequence"/>
</dbReference>
<comment type="caution">
    <text evidence="1">The sequence shown here is derived from an EMBL/GenBank/DDBJ whole genome shotgun (WGS) entry which is preliminary data.</text>
</comment>
<proteinExistence type="predicted"/>
<gene>
    <name evidence="1" type="ORF">A2Z53_00100</name>
</gene>
<name>A0A1F5VMM5_9BACT</name>
<dbReference type="EMBL" id="MFHH01000037">
    <property type="protein sequence ID" value="OGF64687.1"/>
    <property type="molecule type" value="Genomic_DNA"/>
</dbReference>
<sequence>MEPNGGVSFKAGYLLLRRLPLGHKGALPFKVSISPDVLFNIEVGKTVNPAVYVGYLRPQVLDGRRRHALGFLFVFVGHAS</sequence>
<protein>
    <submittedName>
        <fullName evidence="1">Uncharacterized protein</fullName>
    </submittedName>
</protein>